<name>A0A5C3EI19_9BASI</name>
<dbReference type="PANTHER" id="PTHR10900">
    <property type="entry name" value="PERIOSTIN-RELATED"/>
    <property type="match status" value="1"/>
</dbReference>
<dbReference type="InterPro" id="IPR000782">
    <property type="entry name" value="FAS1_domain"/>
</dbReference>
<protein>
    <recommendedName>
        <fullName evidence="2">FAS1 domain-containing protein</fullName>
    </recommendedName>
</protein>
<feature type="signal peptide" evidence="1">
    <location>
        <begin position="1"/>
        <end position="19"/>
    </location>
</feature>
<evidence type="ECO:0000313" key="3">
    <source>
        <dbReference type="EMBL" id="SPO30233.1"/>
    </source>
</evidence>
<dbReference type="GO" id="GO:0005615">
    <property type="term" value="C:extracellular space"/>
    <property type="evidence" value="ECO:0007669"/>
    <property type="project" value="TreeGrafter"/>
</dbReference>
<dbReference type="Pfam" id="PF02469">
    <property type="entry name" value="Fasciclin"/>
    <property type="match status" value="2"/>
</dbReference>
<dbReference type="OrthoDB" id="286301at2759"/>
<dbReference type="AlphaFoldDB" id="A0A5C3EI19"/>
<dbReference type="PROSITE" id="PS50213">
    <property type="entry name" value="FAS1"/>
    <property type="match status" value="2"/>
</dbReference>
<reference evidence="3 4" key="1">
    <citation type="submission" date="2018-03" db="EMBL/GenBank/DDBJ databases">
        <authorList>
            <person name="Guldener U."/>
        </authorList>
    </citation>
    <scope>NUCLEOTIDE SEQUENCE [LARGE SCALE GENOMIC DNA]</scope>
    <source>
        <strain evidence="3 4">NBRC100155</strain>
    </source>
</reference>
<dbReference type="Proteomes" id="UP000324022">
    <property type="component" value="Unassembled WGS sequence"/>
</dbReference>
<sequence>MKFLAALTLALSATAGALAQSSGNATAFAEGLLGALRANNLSMLADAVGNNSQALLGALQGGNKTVLAPSNAAFMALGNNVDNQTLIATIAYHVLNGSYTTNTIGTNNKTIAASALSMSEFVSLPRNRSQVVVLSKHANNNTAYVQLASGNVSFAMANDGPQFQNIRVQPIEQVLMIPPNTTAVAGELGASQLATLLTNANLVQALDSSVVTVFAPTNQAIQQVQSTVEAATEEQRTAVLLNHVVNGTVVYSTSLANTKNAISAAGNELMFMTNSSGAYVQSGNITAKIVASDYIAKNGVVHVIDRVLVNTTQNTAAASSAYAAATSMAGTQTAAPGVGPSATGSGSGSGSGGSGNAANALQVSSGAAAVAALLGSGFWLLA</sequence>
<dbReference type="PANTHER" id="PTHR10900:SF122">
    <property type="entry name" value="FAS1 DOMAIN-CONTAINING PROTEIN"/>
    <property type="match status" value="1"/>
</dbReference>
<proteinExistence type="predicted"/>
<dbReference type="InterPro" id="IPR036378">
    <property type="entry name" value="FAS1_dom_sf"/>
</dbReference>
<dbReference type="Gene3D" id="2.30.180.10">
    <property type="entry name" value="FAS1 domain"/>
    <property type="match status" value="2"/>
</dbReference>
<dbReference type="InterPro" id="IPR050904">
    <property type="entry name" value="Adhesion/Biosynth-related"/>
</dbReference>
<evidence type="ECO:0000259" key="2">
    <source>
        <dbReference type="PROSITE" id="PS50213"/>
    </source>
</evidence>
<dbReference type="SUPFAM" id="SSF82153">
    <property type="entry name" value="FAS1 domain"/>
    <property type="match status" value="2"/>
</dbReference>
<dbReference type="GO" id="GO:0016236">
    <property type="term" value="P:macroautophagy"/>
    <property type="evidence" value="ECO:0007669"/>
    <property type="project" value="TreeGrafter"/>
</dbReference>
<dbReference type="EMBL" id="OOIN01000032">
    <property type="protein sequence ID" value="SPO30233.1"/>
    <property type="molecule type" value="Genomic_DNA"/>
</dbReference>
<feature type="domain" description="FAS1" evidence="2">
    <location>
        <begin position="177"/>
        <end position="308"/>
    </location>
</feature>
<evidence type="ECO:0000256" key="1">
    <source>
        <dbReference type="SAM" id="SignalP"/>
    </source>
</evidence>
<feature type="domain" description="FAS1" evidence="2">
    <location>
        <begin position="12"/>
        <end position="150"/>
    </location>
</feature>
<feature type="chain" id="PRO_5022721955" description="FAS1 domain-containing protein" evidence="1">
    <location>
        <begin position="20"/>
        <end position="382"/>
    </location>
</feature>
<accession>A0A5C3EI19</accession>
<keyword evidence="4" id="KW-1185">Reference proteome</keyword>
<evidence type="ECO:0000313" key="4">
    <source>
        <dbReference type="Proteomes" id="UP000324022"/>
    </source>
</evidence>
<organism evidence="3 4">
    <name type="scientific">Ustilago trichophora</name>
    <dbReference type="NCBI Taxonomy" id="86804"/>
    <lineage>
        <taxon>Eukaryota</taxon>
        <taxon>Fungi</taxon>
        <taxon>Dikarya</taxon>
        <taxon>Basidiomycota</taxon>
        <taxon>Ustilaginomycotina</taxon>
        <taxon>Ustilaginomycetes</taxon>
        <taxon>Ustilaginales</taxon>
        <taxon>Ustilaginaceae</taxon>
        <taxon>Ustilago</taxon>
    </lineage>
</organism>
<keyword evidence="1" id="KW-0732">Signal</keyword>
<dbReference type="SMART" id="SM00554">
    <property type="entry name" value="FAS1"/>
    <property type="match status" value="2"/>
</dbReference>
<gene>
    <name evidence="3" type="ORF">UTRI_05697</name>
</gene>
<dbReference type="GO" id="GO:0000329">
    <property type="term" value="C:fungal-type vacuole membrane"/>
    <property type="evidence" value="ECO:0007669"/>
    <property type="project" value="TreeGrafter"/>
</dbReference>